<evidence type="ECO:0000256" key="2">
    <source>
        <dbReference type="RuleBase" id="RU369057"/>
    </source>
</evidence>
<dbReference type="EMBL" id="MCGR01000141">
    <property type="protein sequence ID" value="ORY40561.1"/>
    <property type="molecule type" value="Genomic_DNA"/>
</dbReference>
<keyword evidence="2" id="KW-0647">Proteasome</keyword>
<dbReference type="GO" id="GO:0006406">
    <property type="term" value="P:mRNA export from nucleus"/>
    <property type="evidence" value="ECO:0007669"/>
    <property type="project" value="UniProtKB-UniRule"/>
</dbReference>
<dbReference type="InParanoid" id="A0A1Y2C0L8"/>
<evidence type="ECO:0000256" key="3">
    <source>
        <dbReference type="SAM" id="MobiDB-lite"/>
    </source>
</evidence>
<keyword evidence="2" id="KW-0539">Nucleus</keyword>
<dbReference type="GO" id="GO:0005634">
    <property type="term" value="C:nucleus"/>
    <property type="evidence" value="ECO:0007669"/>
    <property type="project" value="UniProtKB-SubCell"/>
</dbReference>
<dbReference type="AlphaFoldDB" id="A0A1Y2C0L8"/>
<organism evidence="4 5">
    <name type="scientific">Leucosporidium creatinivorum</name>
    <dbReference type="NCBI Taxonomy" id="106004"/>
    <lineage>
        <taxon>Eukaryota</taxon>
        <taxon>Fungi</taxon>
        <taxon>Dikarya</taxon>
        <taxon>Basidiomycota</taxon>
        <taxon>Pucciniomycotina</taxon>
        <taxon>Microbotryomycetes</taxon>
        <taxon>Leucosporidiales</taxon>
        <taxon>Leucosporidium</taxon>
    </lineage>
</organism>
<keyword evidence="5" id="KW-1185">Reference proteome</keyword>
<protein>
    <recommendedName>
        <fullName evidence="2">26S proteasome complex subunit SEM1</fullName>
    </recommendedName>
</protein>
<dbReference type="Pfam" id="PF05160">
    <property type="entry name" value="DSS1_SEM1"/>
    <property type="match status" value="1"/>
</dbReference>
<dbReference type="GO" id="GO:0043248">
    <property type="term" value="P:proteasome assembly"/>
    <property type="evidence" value="ECO:0007669"/>
    <property type="project" value="UniProtKB-UniRule"/>
</dbReference>
<proteinExistence type="inferred from homology"/>
<evidence type="ECO:0000256" key="1">
    <source>
        <dbReference type="ARBA" id="ARBA00034491"/>
    </source>
</evidence>
<comment type="caution">
    <text evidence="4">The sequence shown here is derived from an EMBL/GenBank/DDBJ whole genome shotgun (WGS) entry which is preliminary data.</text>
</comment>
<reference evidence="4 5" key="1">
    <citation type="submission" date="2016-07" db="EMBL/GenBank/DDBJ databases">
        <title>Pervasive Adenine N6-methylation of Active Genes in Fungi.</title>
        <authorList>
            <consortium name="DOE Joint Genome Institute"/>
            <person name="Mondo S.J."/>
            <person name="Dannebaum R.O."/>
            <person name="Kuo R.C."/>
            <person name="Labutti K."/>
            <person name="Haridas S."/>
            <person name="Kuo A."/>
            <person name="Salamov A."/>
            <person name="Ahrendt S.R."/>
            <person name="Lipzen A."/>
            <person name="Sullivan W."/>
            <person name="Andreopoulos W.B."/>
            <person name="Clum A."/>
            <person name="Lindquist E."/>
            <person name="Daum C."/>
            <person name="Ramamoorthy G.K."/>
            <person name="Gryganskyi A."/>
            <person name="Culley D."/>
            <person name="Magnuson J.K."/>
            <person name="James T.Y."/>
            <person name="O'Malley M.A."/>
            <person name="Stajich J.E."/>
            <person name="Spatafora J.W."/>
            <person name="Visel A."/>
            <person name="Grigoriev I.V."/>
        </authorList>
    </citation>
    <scope>NUCLEOTIDE SEQUENCE [LARGE SCALE GENOMIC DNA]</scope>
    <source>
        <strain evidence="4 5">62-1032</strain>
    </source>
</reference>
<gene>
    <name evidence="4" type="ORF">BCR35DRAFT_311411</name>
</gene>
<accession>A0A1Y2C0L8</accession>
<evidence type="ECO:0000313" key="5">
    <source>
        <dbReference type="Proteomes" id="UP000193467"/>
    </source>
</evidence>
<dbReference type="Proteomes" id="UP000193467">
    <property type="component" value="Unassembled WGS sequence"/>
</dbReference>
<comment type="subcellular location">
    <subcellularLocation>
        <location evidence="2">Nucleus</location>
    </subcellularLocation>
</comment>
<dbReference type="InterPro" id="IPR007834">
    <property type="entry name" value="DSS1_SEM1"/>
</dbReference>
<comment type="similarity">
    <text evidence="1 2">Belongs to the DSS1/SEM1 family.</text>
</comment>
<dbReference type="SMART" id="SM01385">
    <property type="entry name" value="DSS1_SEM1"/>
    <property type="match status" value="1"/>
</dbReference>
<dbReference type="GO" id="GO:0008541">
    <property type="term" value="C:proteasome regulatory particle, lid subcomplex"/>
    <property type="evidence" value="ECO:0007669"/>
    <property type="project" value="UniProtKB-UniRule"/>
</dbReference>
<dbReference type="PANTHER" id="PTHR16771:SF0">
    <property type="entry name" value="26S PROTEASOME COMPLEX SUBUNIT SEM1"/>
    <property type="match status" value="1"/>
</dbReference>
<dbReference type="PANTHER" id="PTHR16771">
    <property type="entry name" value="26 PROTEASOME COMPLEX SUBUNIT DSS1"/>
    <property type="match status" value="1"/>
</dbReference>
<dbReference type="GO" id="GO:0000724">
    <property type="term" value="P:double-strand break repair via homologous recombination"/>
    <property type="evidence" value="ECO:0007669"/>
    <property type="project" value="TreeGrafter"/>
</dbReference>
<name>A0A1Y2C0L8_9BASI</name>
<evidence type="ECO:0000313" key="4">
    <source>
        <dbReference type="EMBL" id="ORY40561.1"/>
    </source>
</evidence>
<feature type="region of interest" description="Disordered" evidence="3">
    <location>
        <begin position="73"/>
        <end position="157"/>
    </location>
</feature>
<sequence length="175" mass="19236">MRELLRKGSPKLERSAVEEVVRDWESFKRGNQLIAASSQLQHLTSTQPLSLPVVDARLSSRALCFRHLSHLTPMSSTPAGGTSTTASTAAPAKKELPQLLPLEEDDEFEEFPSEDWDDKDTFAASLDKGAASEAKGTGSAGLDSLWEDSWDDDDVGDDFSVQLRGELLKQNEMQE</sequence>
<feature type="compositionally biased region" description="Acidic residues" evidence="3">
    <location>
        <begin position="102"/>
        <end position="118"/>
    </location>
</feature>
<comment type="function">
    <text evidence="2">Component of the 26S proteasome, a multiprotein complex involved in the ATP-dependent degradation of ubiquitinated proteins.</text>
</comment>
<feature type="compositionally biased region" description="Acidic residues" evidence="3">
    <location>
        <begin position="145"/>
        <end position="157"/>
    </location>
</feature>
<dbReference type="STRING" id="106004.A0A1Y2C0L8"/>
<feature type="compositionally biased region" description="Low complexity" evidence="3">
    <location>
        <begin position="75"/>
        <end position="101"/>
    </location>
</feature>